<gene>
    <name evidence="1" type="ORF">B0682_02695</name>
</gene>
<protein>
    <submittedName>
        <fullName evidence="1">Uncharacterized protein</fullName>
    </submittedName>
</protein>
<accession>A0A1T0CH11</accession>
<reference evidence="1 2" key="1">
    <citation type="submission" date="2017-02" db="EMBL/GenBank/DDBJ databases">
        <title>Draft genome sequence of Moraxella lincolnii CCUG 9405T type strain.</title>
        <authorList>
            <person name="Salva-Serra F."/>
            <person name="Engstrom-Jakobsson H."/>
            <person name="Thorell K."/>
            <person name="Jaen-Luchoro D."/>
            <person name="Gonzales-Siles L."/>
            <person name="Karlsson R."/>
            <person name="Yazdan S."/>
            <person name="Boulund F."/>
            <person name="Johnning A."/>
            <person name="Engstrand L."/>
            <person name="Kristiansson E."/>
            <person name="Moore E."/>
        </authorList>
    </citation>
    <scope>NUCLEOTIDE SEQUENCE [LARGE SCALE GENOMIC DNA]</scope>
    <source>
        <strain evidence="1 2">CCUG 9405</strain>
    </source>
</reference>
<dbReference type="Proteomes" id="UP000191094">
    <property type="component" value="Unassembled WGS sequence"/>
</dbReference>
<dbReference type="OrthoDB" id="3255715at2"/>
<dbReference type="Pfam" id="PF22397">
    <property type="entry name" value="NADAR-DarT1"/>
    <property type="match status" value="1"/>
</dbReference>
<organism evidence="1 2">
    <name type="scientific">Lwoffella lincolnii</name>
    <dbReference type="NCBI Taxonomy" id="90241"/>
    <lineage>
        <taxon>Bacteria</taxon>
        <taxon>Pseudomonadati</taxon>
        <taxon>Pseudomonadota</taxon>
        <taxon>Gammaproteobacteria</taxon>
        <taxon>Moraxellales</taxon>
        <taxon>Moraxellaceae</taxon>
        <taxon>Lwoffella</taxon>
    </lineage>
</organism>
<evidence type="ECO:0000313" key="1">
    <source>
        <dbReference type="EMBL" id="OOS21605.1"/>
    </source>
</evidence>
<name>A0A1T0CH11_9GAMM</name>
<comment type="caution">
    <text evidence="1">The sequence shown here is derived from an EMBL/GenBank/DDBJ whole genome shotgun (WGS) entry which is preliminary data.</text>
</comment>
<dbReference type="STRING" id="90241.B0682_02695"/>
<sequence length="238" mass="27321">MAKRPTYIPSKDENKLVQVEMIDFIYHSGFAISQKQKSIKSLHQSINERFGFDNILEISSKSENELGVALSAFNLMITTKIKGRTFSVESAFQSSKVFEGGIQYLDLLDKPSREAKKDPRLKSSGNIISFNFYNQLWQTTPLTAFYDWLYVNALKNKKNKPEYHDKLLKYQAFTDIEFNPEKSINCQAQSVALFCSLCEKGILEQATLSQENFLALYQDYQIDNSYKKLKDNSQGALL</sequence>
<dbReference type="EMBL" id="MUYT01000004">
    <property type="protein sequence ID" value="OOS21605.1"/>
    <property type="molecule type" value="Genomic_DNA"/>
</dbReference>
<proteinExistence type="predicted"/>
<dbReference type="AlphaFoldDB" id="A0A1T0CH11"/>
<evidence type="ECO:0000313" key="2">
    <source>
        <dbReference type="Proteomes" id="UP000191094"/>
    </source>
</evidence>
<keyword evidence="2" id="KW-1185">Reference proteome</keyword>
<dbReference type="RefSeq" id="WP_078306563.1">
    <property type="nucleotide sequence ID" value="NZ_CP147511.1"/>
</dbReference>
<dbReference type="InterPro" id="IPR053913">
    <property type="entry name" value="NADAR-DarT1"/>
</dbReference>